<dbReference type="InterPro" id="IPR006311">
    <property type="entry name" value="TAT_signal"/>
</dbReference>
<dbReference type="AlphaFoldDB" id="A0A7T7S1S1"/>
<evidence type="ECO:0000313" key="4">
    <source>
        <dbReference type="Proteomes" id="UP000595895"/>
    </source>
</evidence>
<dbReference type="PROSITE" id="PS51257">
    <property type="entry name" value="PROKAR_LIPOPROTEIN"/>
    <property type="match status" value="1"/>
</dbReference>
<name>A0A7T7S1S1_9ACTO</name>
<dbReference type="EMBL" id="CP066802">
    <property type="protein sequence ID" value="QQM66897.1"/>
    <property type="molecule type" value="Genomic_DNA"/>
</dbReference>
<evidence type="ECO:0000313" key="3">
    <source>
        <dbReference type="EMBL" id="QQM66897.1"/>
    </source>
</evidence>
<keyword evidence="2" id="KW-0732">Signal</keyword>
<dbReference type="KEGG" id="awe:JG540_07495"/>
<dbReference type="PROSITE" id="PS51318">
    <property type="entry name" value="TAT"/>
    <property type="match status" value="1"/>
</dbReference>
<reference evidence="3 4" key="1">
    <citation type="submission" date="2020-12" db="EMBL/GenBank/DDBJ databases">
        <authorList>
            <person name="Zhou J."/>
        </authorList>
    </citation>
    <scope>NUCLEOTIDE SEQUENCE [LARGE SCALE GENOMIC DNA]</scope>
    <source>
        <strain evidence="3 4">CCUG 61299</strain>
    </source>
</reference>
<protein>
    <recommendedName>
        <fullName evidence="5">Tat pathway signal protein</fullName>
    </recommendedName>
</protein>
<dbReference type="Proteomes" id="UP000595895">
    <property type="component" value="Chromosome"/>
</dbReference>
<organism evidence="3 4">
    <name type="scientific">Actinomyces weissii</name>
    <dbReference type="NCBI Taxonomy" id="675090"/>
    <lineage>
        <taxon>Bacteria</taxon>
        <taxon>Bacillati</taxon>
        <taxon>Actinomycetota</taxon>
        <taxon>Actinomycetes</taxon>
        <taxon>Actinomycetales</taxon>
        <taxon>Actinomycetaceae</taxon>
        <taxon>Actinomyces</taxon>
    </lineage>
</organism>
<evidence type="ECO:0008006" key="5">
    <source>
        <dbReference type="Google" id="ProtNLM"/>
    </source>
</evidence>
<dbReference type="RefSeq" id="WP_200275041.1">
    <property type="nucleotide sequence ID" value="NZ_CP066802.1"/>
</dbReference>
<proteinExistence type="predicted"/>
<keyword evidence="4" id="KW-1185">Reference proteome</keyword>
<feature type="signal peptide" evidence="2">
    <location>
        <begin position="1"/>
        <end position="24"/>
    </location>
</feature>
<feature type="region of interest" description="Disordered" evidence="1">
    <location>
        <begin position="327"/>
        <end position="346"/>
    </location>
</feature>
<evidence type="ECO:0000256" key="2">
    <source>
        <dbReference type="SAM" id="SignalP"/>
    </source>
</evidence>
<evidence type="ECO:0000256" key="1">
    <source>
        <dbReference type="SAM" id="MobiDB-lite"/>
    </source>
</evidence>
<accession>A0A7T7S1S1</accession>
<gene>
    <name evidence="3" type="ORF">JG540_07495</name>
</gene>
<sequence>MITTRRAFIGAGSVLAAAVLAACADEAPQVSAASSAPSAAPVLDSERLVTVLERIQKGLDAADAAKDPESLNGFLTGPAARVRAESYTLATKAGDDTRIRQLRTTSQASAVGLTNEFPRTAITVTEGTDTSNVPLLLALTQADARSDYQLWGWVQVFGGATVPRTASAAAGSQQIAADDPSLAATPQAVLEAYVDALNNPEGANGTAFADDQLRQQVARERANDVSAAGEVSVQAAAGTDGFQGLATAEGGAVVMTTLTVTTTFKKTVAGGKLTLQSGDIGPMLGDNKEVLGTVTAVYDAMVAFHIPAAGGGQATVLGAEIVLAKVDRDDSQAPTPAPTATATANR</sequence>
<feature type="chain" id="PRO_5039181230" description="Tat pathway signal protein" evidence="2">
    <location>
        <begin position="25"/>
        <end position="346"/>
    </location>
</feature>